<evidence type="ECO:0000256" key="10">
    <source>
        <dbReference type="SAM" id="MobiDB-lite"/>
    </source>
</evidence>
<gene>
    <name evidence="12" type="ORF">AB1207_14245</name>
</gene>
<dbReference type="Gene3D" id="3.90.550.10">
    <property type="entry name" value="Spore Coat Polysaccharide Biosynthesis Protein SpsA, Chain A"/>
    <property type="match status" value="1"/>
</dbReference>
<evidence type="ECO:0000313" key="13">
    <source>
        <dbReference type="Proteomes" id="UP001555826"/>
    </source>
</evidence>
<dbReference type="SUPFAM" id="SSF53448">
    <property type="entry name" value="Nucleotide-diphospho-sugar transferases"/>
    <property type="match status" value="1"/>
</dbReference>
<dbReference type="EMBL" id="JBFNQN010000009">
    <property type="protein sequence ID" value="MEW9265915.1"/>
    <property type="molecule type" value="Genomic_DNA"/>
</dbReference>
<name>A0ABV3P8R7_9ACTN</name>
<comment type="pathway">
    <text evidence="7">Carotenoid biosynthesis; staphyloxanthin biosynthesis; staphyloxanthin from farnesyl diphosphate: step 4/5.</text>
</comment>
<keyword evidence="4 12" id="KW-0808">Transferase</keyword>
<dbReference type="PANTHER" id="PTHR43646">
    <property type="entry name" value="GLYCOSYLTRANSFERASE"/>
    <property type="match status" value="1"/>
</dbReference>
<dbReference type="Proteomes" id="UP001555826">
    <property type="component" value="Unassembled WGS sequence"/>
</dbReference>
<evidence type="ECO:0000256" key="2">
    <source>
        <dbReference type="ARBA" id="ARBA00022475"/>
    </source>
</evidence>
<evidence type="ECO:0000256" key="3">
    <source>
        <dbReference type="ARBA" id="ARBA00022676"/>
    </source>
</evidence>
<feature type="compositionally biased region" description="Basic and acidic residues" evidence="10">
    <location>
        <begin position="229"/>
        <end position="239"/>
    </location>
</feature>
<proteinExistence type="inferred from homology"/>
<keyword evidence="5" id="KW-0472">Membrane</keyword>
<evidence type="ECO:0000313" key="12">
    <source>
        <dbReference type="EMBL" id="MEW9265915.1"/>
    </source>
</evidence>
<dbReference type="InterPro" id="IPR029044">
    <property type="entry name" value="Nucleotide-diphossugar_trans"/>
</dbReference>
<dbReference type="PANTHER" id="PTHR43646:SF2">
    <property type="entry name" value="GLYCOSYLTRANSFERASE 2-LIKE DOMAIN-CONTAINING PROTEIN"/>
    <property type="match status" value="1"/>
</dbReference>
<keyword evidence="3 12" id="KW-0328">Glycosyltransferase</keyword>
<comment type="similarity">
    <text evidence="8">Belongs to the glycosyltransferase 2 family. CrtQ subfamily.</text>
</comment>
<keyword evidence="13" id="KW-1185">Reference proteome</keyword>
<evidence type="ECO:0000256" key="4">
    <source>
        <dbReference type="ARBA" id="ARBA00022679"/>
    </source>
</evidence>
<reference evidence="12 13" key="1">
    <citation type="submission" date="2024-07" db="EMBL/GenBank/DDBJ databases">
        <authorList>
            <person name="Thanompreechachai J."/>
            <person name="Duangmal K."/>
        </authorList>
    </citation>
    <scope>NUCLEOTIDE SEQUENCE [LARGE SCALE GENOMIC DNA]</scope>
    <source>
        <strain evidence="12 13">KCTC 19886</strain>
    </source>
</reference>
<dbReference type="GO" id="GO:0016757">
    <property type="term" value="F:glycosyltransferase activity"/>
    <property type="evidence" value="ECO:0007669"/>
    <property type="project" value="UniProtKB-KW"/>
</dbReference>
<evidence type="ECO:0000256" key="8">
    <source>
        <dbReference type="ARBA" id="ARBA00038120"/>
    </source>
</evidence>
<organism evidence="12 13">
    <name type="scientific">Kineococcus endophyticus</name>
    <dbReference type="NCBI Taxonomy" id="1181883"/>
    <lineage>
        <taxon>Bacteria</taxon>
        <taxon>Bacillati</taxon>
        <taxon>Actinomycetota</taxon>
        <taxon>Actinomycetes</taxon>
        <taxon>Kineosporiales</taxon>
        <taxon>Kineosporiaceae</taxon>
        <taxon>Kineococcus</taxon>
    </lineage>
</organism>
<evidence type="ECO:0000259" key="11">
    <source>
        <dbReference type="Pfam" id="PF00535"/>
    </source>
</evidence>
<dbReference type="Pfam" id="PF00535">
    <property type="entry name" value="Glycos_transf_2"/>
    <property type="match status" value="1"/>
</dbReference>
<sequence>MTTSTDQRPVESTPSSRPTLSVVVPAHDEARTLGRTLAALTSAAGGETPEVVVVANGCSDDTAEVARAAGARVVELGQASKAAALRAGDEAATAFPRIYLDADIVLTPGTLGHLAERLRRGDVHAASPSIRFDLRGSSWPVRAFYRAYAELPYVRSGLVGLGVYGMSEAGRSRFAQFPDVTSDDLFVQRLFAEHERGTSGGEFVVAAPRNLRNLLKVRTRTASGNAELSRTEHHDERGAGGRPVTVDASDDATAAAGGSATGNAPTFERSTSGTTSALAKLALSRPRLLPSAAVYTAVTIASRISARRRQTTAWQRDTSTR</sequence>
<accession>A0ABV3P8R7</accession>
<evidence type="ECO:0000256" key="7">
    <source>
        <dbReference type="ARBA" id="ARBA00037904"/>
    </source>
</evidence>
<evidence type="ECO:0000256" key="9">
    <source>
        <dbReference type="ARBA" id="ARBA00040345"/>
    </source>
</evidence>
<evidence type="ECO:0000256" key="1">
    <source>
        <dbReference type="ARBA" id="ARBA00004236"/>
    </source>
</evidence>
<comment type="function">
    <text evidence="6">Catalyzes the glycosylation of 4,4'-diaponeurosporenoate, i.e. the esterification of glucose at the C1'' position with the carboxyl group of 4,4'-diaponeurosporenic acid, to form glycosyl-4,4'-diaponeurosporenoate. This is a step in the biosynthesis of staphyloxanthin, an orange pigment present in most staphylococci strains.</text>
</comment>
<dbReference type="RefSeq" id="WP_367639043.1">
    <property type="nucleotide sequence ID" value="NZ_JBFNQN010000009.1"/>
</dbReference>
<feature type="domain" description="Glycosyltransferase 2-like" evidence="11">
    <location>
        <begin position="21"/>
        <end position="133"/>
    </location>
</feature>
<keyword evidence="2" id="KW-1003">Cell membrane</keyword>
<feature type="region of interest" description="Disordered" evidence="10">
    <location>
        <begin position="222"/>
        <end position="272"/>
    </location>
</feature>
<evidence type="ECO:0000256" key="6">
    <source>
        <dbReference type="ARBA" id="ARBA00037281"/>
    </source>
</evidence>
<dbReference type="InterPro" id="IPR001173">
    <property type="entry name" value="Glyco_trans_2-like"/>
</dbReference>
<protein>
    <recommendedName>
        <fullName evidence="9">4,4'-diaponeurosporenoate glycosyltransferase</fullName>
    </recommendedName>
</protein>
<comment type="caution">
    <text evidence="12">The sequence shown here is derived from an EMBL/GenBank/DDBJ whole genome shotgun (WGS) entry which is preliminary data.</text>
</comment>
<comment type="subcellular location">
    <subcellularLocation>
        <location evidence="1">Cell membrane</location>
    </subcellularLocation>
</comment>
<feature type="compositionally biased region" description="Low complexity" evidence="10">
    <location>
        <begin position="244"/>
        <end position="262"/>
    </location>
</feature>
<evidence type="ECO:0000256" key="5">
    <source>
        <dbReference type="ARBA" id="ARBA00023136"/>
    </source>
</evidence>